<dbReference type="Proteomes" id="UP000306192">
    <property type="component" value="Unassembled WGS sequence"/>
</dbReference>
<protein>
    <submittedName>
        <fullName evidence="1">Uncharacterized protein</fullName>
    </submittedName>
</protein>
<gene>
    <name evidence="1" type="ORF">D4765_18440</name>
</gene>
<evidence type="ECO:0000313" key="1">
    <source>
        <dbReference type="EMBL" id="TIH28609.1"/>
    </source>
</evidence>
<organism evidence="1 2">
    <name type="scientific">Subtercola vilae</name>
    <dbReference type="NCBI Taxonomy" id="2056433"/>
    <lineage>
        <taxon>Bacteria</taxon>
        <taxon>Bacillati</taxon>
        <taxon>Actinomycetota</taxon>
        <taxon>Actinomycetes</taxon>
        <taxon>Micrococcales</taxon>
        <taxon>Microbacteriaceae</taxon>
        <taxon>Subtercola</taxon>
    </lineage>
</organism>
<accession>A0A4T2BDN2</accession>
<reference evidence="1 2" key="1">
    <citation type="journal article" date="2019" name="Microorganisms">
        <title>Systematic Affiliation and Genome Analysis of Subtercola vilae DB165(T) with Particular Emphasis on Cold Adaptation of an Isolate from a High-Altitude Cold Volcano Lake.</title>
        <authorList>
            <person name="Villalobos A.S."/>
            <person name="Wiese J."/>
            <person name="Imhoff J.F."/>
            <person name="Dorador C."/>
            <person name="Keller A."/>
            <person name="Hentschel U."/>
        </authorList>
    </citation>
    <scope>NUCLEOTIDE SEQUENCE [LARGE SCALE GENOMIC DNA]</scope>
    <source>
        <strain evidence="1 2">DB165</strain>
    </source>
</reference>
<name>A0A4T2BDN2_9MICO</name>
<dbReference type="AlphaFoldDB" id="A0A4T2BDN2"/>
<dbReference type="OrthoDB" id="3830192at2"/>
<dbReference type="RefSeq" id="WP_136643771.1">
    <property type="nucleotide sequence ID" value="NZ_QYRT01000069.1"/>
</dbReference>
<evidence type="ECO:0000313" key="2">
    <source>
        <dbReference type="Proteomes" id="UP000306192"/>
    </source>
</evidence>
<sequence>MSDTFPDEARHSEEAYEAIRQVGDGQTSSLPAPWAYDVIGNLMNASLQLPRAFKHLSNGLAISLTQFEMVEEDGADPLKRNAAARAHLAQAGELAKQLAAELEAAQSAISQQVYARPRRMRP</sequence>
<proteinExistence type="predicted"/>
<comment type="caution">
    <text evidence="1">The sequence shown here is derived from an EMBL/GenBank/DDBJ whole genome shotgun (WGS) entry which is preliminary data.</text>
</comment>
<dbReference type="EMBL" id="QYRT01000069">
    <property type="protein sequence ID" value="TIH28609.1"/>
    <property type="molecule type" value="Genomic_DNA"/>
</dbReference>
<keyword evidence="2" id="KW-1185">Reference proteome</keyword>